<feature type="binding site" description="axial binding residue" evidence="8">
    <location>
        <position position="472"/>
    </location>
    <ligand>
        <name>heme</name>
        <dbReference type="ChEBI" id="CHEBI:30413"/>
    </ligand>
    <ligandPart>
        <name>Fe</name>
        <dbReference type="ChEBI" id="CHEBI:18248"/>
    </ligandPart>
</feature>
<organism evidence="11 12">
    <name type="scientific">Kalanchoe fedtschenkoi</name>
    <name type="common">Lavender scallops</name>
    <name type="synonym">South American air plant</name>
    <dbReference type="NCBI Taxonomy" id="63787"/>
    <lineage>
        <taxon>Eukaryota</taxon>
        <taxon>Viridiplantae</taxon>
        <taxon>Streptophyta</taxon>
        <taxon>Embryophyta</taxon>
        <taxon>Tracheophyta</taxon>
        <taxon>Spermatophyta</taxon>
        <taxon>Magnoliopsida</taxon>
        <taxon>eudicotyledons</taxon>
        <taxon>Gunneridae</taxon>
        <taxon>Pentapetalae</taxon>
        <taxon>Saxifragales</taxon>
        <taxon>Crassulaceae</taxon>
        <taxon>Kalanchoe</taxon>
    </lineage>
</organism>
<evidence type="ECO:0000256" key="5">
    <source>
        <dbReference type="ARBA" id="ARBA00023002"/>
    </source>
</evidence>
<dbReference type="Proteomes" id="UP000594263">
    <property type="component" value="Unplaced"/>
</dbReference>
<dbReference type="Pfam" id="PF00067">
    <property type="entry name" value="p450"/>
    <property type="match status" value="1"/>
</dbReference>
<evidence type="ECO:0000313" key="11">
    <source>
        <dbReference type="EnsemblPlants" id="Kaladp0008s0514.1.v1.1"/>
    </source>
</evidence>
<dbReference type="PANTHER" id="PTHR47944">
    <property type="entry name" value="CYTOCHROME P450 98A9"/>
    <property type="match status" value="1"/>
</dbReference>
<evidence type="ECO:0000256" key="9">
    <source>
        <dbReference type="RuleBase" id="RU000461"/>
    </source>
</evidence>
<sequence>MVETKSRKNLRDHVTNFTMACFSFTAAVSPAIALALAVLLVWFTARLVSRPARRNGSSPPGPRPWPIIGNLKLLGSLPHRSLHALSQTYGPLVRLKFGSVNVVVTNSPDMVKEFLKTHDAVFAARPQPASGKHLLCNCSDVLWGNGPQWRQARKIFASHLFSPKRLESYEYIRAEERRDFLARLYDLKGKRVRIQDHLSRINLSVMSRIVLGRNYFSDSKLLREETPMTHEEMLEMFDESFELSGAFVVGDWVPWLARFDLGGYVKRMKNLSQRFCKFFDFLVQVHTKSGNRQPQEGAIDMMGVLLDLVDDPKLEVKLTDDHVQGLTLDLLAAGTESASTTVEWAMAELMKNPEMMKTATEELDRVIGRDRWVEEEDMPNLPYLDAILKETFRLHPASAFLPPHLSTEDTQIKHYHFPKGTIALVNVWSMGRNPAVWDSPEEFRPERFLNKAFDVKGLSFEFIPFGSGRRICPGYALGLKMVQSTLANMLHGFNWALPPEMKPQDMDMEEIHGLTTPRKHPLVVVPEPRLTPHLYASI</sequence>
<keyword evidence="7 9" id="KW-0503">Monooxygenase</keyword>
<dbReference type="AlphaFoldDB" id="A0A7N0SW96"/>
<dbReference type="SUPFAM" id="SSF48264">
    <property type="entry name" value="Cytochrome P450"/>
    <property type="match status" value="1"/>
</dbReference>
<evidence type="ECO:0000256" key="1">
    <source>
        <dbReference type="ARBA" id="ARBA00001971"/>
    </source>
</evidence>
<dbReference type="OMA" id="ETPMTHE"/>
<keyword evidence="10" id="KW-1133">Transmembrane helix</keyword>
<dbReference type="InterPro" id="IPR036396">
    <property type="entry name" value="Cyt_P450_sf"/>
</dbReference>
<evidence type="ECO:0008006" key="13">
    <source>
        <dbReference type="Google" id="ProtNLM"/>
    </source>
</evidence>
<proteinExistence type="inferred from homology"/>
<evidence type="ECO:0000256" key="6">
    <source>
        <dbReference type="ARBA" id="ARBA00023004"/>
    </source>
</evidence>
<evidence type="ECO:0000256" key="10">
    <source>
        <dbReference type="SAM" id="Phobius"/>
    </source>
</evidence>
<comment type="similarity">
    <text evidence="2 9">Belongs to the cytochrome P450 family.</text>
</comment>
<protein>
    <recommendedName>
        <fullName evidence="13">Cytochrome P450</fullName>
    </recommendedName>
</protein>
<dbReference type="GO" id="GO:0004497">
    <property type="term" value="F:monooxygenase activity"/>
    <property type="evidence" value="ECO:0007669"/>
    <property type="project" value="UniProtKB-KW"/>
</dbReference>
<dbReference type="CDD" id="cd20618">
    <property type="entry name" value="CYP71_clan"/>
    <property type="match status" value="1"/>
</dbReference>
<keyword evidence="4 8" id="KW-0479">Metal-binding</keyword>
<dbReference type="InterPro" id="IPR001128">
    <property type="entry name" value="Cyt_P450"/>
</dbReference>
<keyword evidence="3 8" id="KW-0349">Heme</keyword>
<accession>A0A7N0SW96</accession>
<dbReference type="FunFam" id="1.10.630.10:FF:000026">
    <property type="entry name" value="Cytochrome P450 82C4"/>
    <property type="match status" value="1"/>
</dbReference>
<dbReference type="GO" id="GO:0020037">
    <property type="term" value="F:heme binding"/>
    <property type="evidence" value="ECO:0007669"/>
    <property type="project" value="InterPro"/>
</dbReference>
<keyword evidence="10" id="KW-0812">Transmembrane</keyword>
<name>A0A7N0SW96_KALFE</name>
<keyword evidence="10" id="KW-0472">Membrane</keyword>
<dbReference type="GO" id="GO:0005506">
    <property type="term" value="F:iron ion binding"/>
    <property type="evidence" value="ECO:0007669"/>
    <property type="project" value="InterPro"/>
</dbReference>
<keyword evidence="6 8" id="KW-0408">Iron</keyword>
<evidence type="ECO:0000256" key="3">
    <source>
        <dbReference type="ARBA" id="ARBA00022617"/>
    </source>
</evidence>
<dbReference type="EnsemblPlants" id="Kaladp0008s0514.1.v1.1">
    <property type="protein sequence ID" value="Kaladp0008s0514.1.v1.1"/>
    <property type="gene ID" value="Kaladp0008s0514.v1.1"/>
</dbReference>
<evidence type="ECO:0000256" key="8">
    <source>
        <dbReference type="PIRSR" id="PIRSR602401-1"/>
    </source>
</evidence>
<evidence type="ECO:0000313" key="12">
    <source>
        <dbReference type="Proteomes" id="UP000594263"/>
    </source>
</evidence>
<dbReference type="Gene3D" id="1.10.630.10">
    <property type="entry name" value="Cytochrome P450"/>
    <property type="match status" value="1"/>
</dbReference>
<dbReference type="PRINTS" id="PR00463">
    <property type="entry name" value="EP450I"/>
</dbReference>
<evidence type="ECO:0000256" key="2">
    <source>
        <dbReference type="ARBA" id="ARBA00010617"/>
    </source>
</evidence>
<feature type="transmembrane region" description="Helical" evidence="10">
    <location>
        <begin position="21"/>
        <end position="45"/>
    </location>
</feature>
<dbReference type="PROSITE" id="PS00086">
    <property type="entry name" value="CYTOCHROME_P450"/>
    <property type="match status" value="1"/>
</dbReference>
<comment type="cofactor">
    <cofactor evidence="1 8">
        <name>heme</name>
        <dbReference type="ChEBI" id="CHEBI:30413"/>
    </cofactor>
</comment>
<dbReference type="PRINTS" id="PR00385">
    <property type="entry name" value="P450"/>
</dbReference>
<evidence type="ECO:0000256" key="4">
    <source>
        <dbReference type="ARBA" id="ARBA00022723"/>
    </source>
</evidence>
<keyword evidence="12" id="KW-1185">Reference proteome</keyword>
<dbReference type="GO" id="GO:0016705">
    <property type="term" value="F:oxidoreductase activity, acting on paired donors, with incorporation or reduction of molecular oxygen"/>
    <property type="evidence" value="ECO:0007669"/>
    <property type="project" value="InterPro"/>
</dbReference>
<dbReference type="InterPro" id="IPR017972">
    <property type="entry name" value="Cyt_P450_CS"/>
</dbReference>
<keyword evidence="5 9" id="KW-0560">Oxidoreductase</keyword>
<dbReference type="InterPro" id="IPR002401">
    <property type="entry name" value="Cyt_P450_E_grp-I"/>
</dbReference>
<reference evidence="11" key="1">
    <citation type="submission" date="2021-01" db="UniProtKB">
        <authorList>
            <consortium name="EnsemblPlants"/>
        </authorList>
    </citation>
    <scope>IDENTIFICATION</scope>
</reference>
<dbReference type="Gramene" id="Kaladp0008s0514.1.v1.1">
    <property type="protein sequence ID" value="Kaladp0008s0514.1.v1.1"/>
    <property type="gene ID" value="Kaladp0008s0514.v1.1"/>
</dbReference>
<dbReference type="PANTHER" id="PTHR47944:SF5">
    <property type="entry name" value="CYTOCHROME P450 71A1-LIKE"/>
    <property type="match status" value="1"/>
</dbReference>
<evidence type="ECO:0000256" key="7">
    <source>
        <dbReference type="ARBA" id="ARBA00023033"/>
    </source>
</evidence>